<evidence type="ECO:0000313" key="3">
    <source>
        <dbReference type="EMBL" id="CAB5054272.1"/>
    </source>
</evidence>
<name>A0A6J6RFK9_9ZZZZ</name>
<dbReference type="EMBL" id="CAEZXX010000113">
    <property type="protein sequence ID" value="CAB4718054.1"/>
    <property type="molecule type" value="Genomic_DNA"/>
</dbReference>
<reference evidence="1" key="1">
    <citation type="submission" date="2020-05" db="EMBL/GenBank/DDBJ databases">
        <authorList>
            <person name="Chiriac C."/>
            <person name="Salcher M."/>
            <person name="Ghai R."/>
            <person name="Kavagutti S V."/>
        </authorList>
    </citation>
    <scope>NUCLEOTIDE SEQUENCE</scope>
</reference>
<evidence type="ECO:0000313" key="2">
    <source>
        <dbReference type="EMBL" id="CAB4760312.1"/>
    </source>
</evidence>
<sequence>MTAARPSFSAWSATINSSGVIAGPLVCWIARRSTRYGRWGHLTRKDFDAENVVQVAVTV</sequence>
<evidence type="ECO:0000313" key="1">
    <source>
        <dbReference type="EMBL" id="CAB4718054.1"/>
    </source>
</evidence>
<dbReference type="EMBL" id="CAEZYY010000022">
    <property type="protein sequence ID" value="CAB4760312.1"/>
    <property type="molecule type" value="Genomic_DNA"/>
</dbReference>
<dbReference type="EMBL" id="CAFBQP010000007">
    <property type="protein sequence ID" value="CAB5054272.1"/>
    <property type="molecule type" value="Genomic_DNA"/>
</dbReference>
<gene>
    <name evidence="1" type="ORF">UFOPK2602_01540</name>
    <name evidence="2" type="ORF">UFOPK2806_01605</name>
    <name evidence="3" type="ORF">UFOPK4306_00297</name>
</gene>
<dbReference type="AlphaFoldDB" id="A0A6J6RFK9"/>
<accession>A0A6J6RFK9</accession>
<protein>
    <submittedName>
        <fullName evidence="1">Unannotated protein</fullName>
    </submittedName>
</protein>
<proteinExistence type="predicted"/>
<organism evidence="1">
    <name type="scientific">freshwater metagenome</name>
    <dbReference type="NCBI Taxonomy" id="449393"/>
    <lineage>
        <taxon>unclassified sequences</taxon>
        <taxon>metagenomes</taxon>
        <taxon>ecological metagenomes</taxon>
    </lineage>
</organism>